<dbReference type="AlphaFoldDB" id="A0A5F8H3B8"/>
<dbReference type="Gene3D" id="1.10.20.10">
    <property type="entry name" value="Histone, subunit A"/>
    <property type="match status" value="1"/>
</dbReference>
<reference evidence="2" key="2">
    <citation type="submission" date="2025-08" db="UniProtKB">
        <authorList>
            <consortium name="Ensembl"/>
        </authorList>
    </citation>
    <scope>IDENTIFICATION</scope>
</reference>
<dbReference type="GO" id="GO:0046982">
    <property type="term" value="F:protein heterodimerization activity"/>
    <property type="evidence" value="ECO:0007669"/>
    <property type="project" value="InterPro"/>
</dbReference>
<evidence type="ECO:0000313" key="2">
    <source>
        <dbReference type="Ensembl" id="ENSMODP00000054328.1"/>
    </source>
</evidence>
<reference evidence="2 3" key="1">
    <citation type="journal article" date="2007" name="Nature">
        <title>Genome of the marsupial Monodelphis domestica reveals innovation in non-coding sequences.</title>
        <authorList>
            <person name="Mikkelsen T.S."/>
            <person name="Wakefield M.J."/>
            <person name="Aken B."/>
            <person name="Amemiya C.T."/>
            <person name="Chang J.L."/>
            <person name="Duke S."/>
            <person name="Garber M."/>
            <person name="Gentles A.J."/>
            <person name="Goodstadt L."/>
            <person name="Heger A."/>
            <person name="Jurka J."/>
            <person name="Kamal M."/>
            <person name="Mauceli E."/>
            <person name="Searle S.M."/>
            <person name="Sharpe T."/>
            <person name="Baker M.L."/>
            <person name="Batzer M.A."/>
            <person name="Benos P.V."/>
            <person name="Belov K."/>
            <person name="Clamp M."/>
            <person name="Cook A."/>
            <person name="Cuff J."/>
            <person name="Das R."/>
            <person name="Davidow L."/>
            <person name="Deakin J.E."/>
            <person name="Fazzari M.J."/>
            <person name="Glass J.L."/>
            <person name="Grabherr M."/>
            <person name="Greally J.M."/>
            <person name="Gu W."/>
            <person name="Hore T.A."/>
            <person name="Huttley G.A."/>
            <person name="Kleber M."/>
            <person name="Jirtle R.L."/>
            <person name="Koina E."/>
            <person name="Lee J.T."/>
            <person name="Mahony S."/>
            <person name="Marra M.A."/>
            <person name="Miller R.D."/>
            <person name="Nicholls R.D."/>
            <person name="Oda M."/>
            <person name="Papenfuss A.T."/>
            <person name="Parra Z.E."/>
            <person name="Pollock D.D."/>
            <person name="Ray D.A."/>
            <person name="Schein J.E."/>
            <person name="Speed T.P."/>
            <person name="Thompson K."/>
            <person name="VandeBerg J.L."/>
            <person name="Wade C.M."/>
            <person name="Walker J.A."/>
            <person name="Waters P.D."/>
            <person name="Webber C."/>
            <person name="Weidman J.R."/>
            <person name="Xie X."/>
            <person name="Zody M.C."/>
            <person name="Baldwin J."/>
            <person name="Abdouelleil A."/>
            <person name="Abdulkadir J."/>
            <person name="Abebe A."/>
            <person name="Abera B."/>
            <person name="Abreu J."/>
            <person name="Acer S.C."/>
            <person name="Aftuck L."/>
            <person name="Alexander A."/>
            <person name="An P."/>
            <person name="Anderson E."/>
            <person name="Anderson S."/>
            <person name="Arachi H."/>
            <person name="Azer M."/>
            <person name="Bachantsang P."/>
            <person name="Barry A."/>
            <person name="Bayul T."/>
            <person name="Berlin A."/>
            <person name="Bessette D."/>
            <person name="Bloom T."/>
            <person name="Bloom T."/>
            <person name="Boguslavskiy L."/>
            <person name="Bonnet C."/>
            <person name="Boukhgalter B."/>
            <person name="Bourzgui I."/>
            <person name="Brown A."/>
            <person name="Cahill P."/>
            <person name="Channer S."/>
            <person name="Cheshatsang Y."/>
            <person name="Chuda L."/>
            <person name="Citroen M."/>
            <person name="Collymore A."/>
            <person name="Cooke P."/>
            <person name="Costello M."/>
            <person name="D'Aco K."/>
            <person name="Daza R."/>
            <person name="De Haan G."/>
            <person name="DeGray S."/>
            <person name="DeMaso C."/>
            <person name="Dhargay N."/>
            <person name="Dooley K."/>
            <person name="Dooley E."/>
            <person name="Doricent M."/>
            <person name="Dorje P."/>
            <person name="Dorjee K."/>
            <person name="Dupes A."/>
            <person name="Elong R."/>
            <person name="Falk J."/>
            <person name="Farina A."/>
            <person name="Faro S."/>
            <person name="Ferguson D."/>
            <person name="Fisher S."/>
            <person name="Foley C.D."/>
            <person name="Franke A."/>
            <person name="Friedrich D."/>
            <person name="Gadbois L."/>
            <person name="Gearin G."/>
            <person name="Gearin C.R."/>
            <person name="Giannoukos G."/>
            <person name="Goode T."/>
            <person name="Graham J."/>
            <person name="Grandbois E."/>
            <person name="Grewal S."/>
            <person name="Gyaltsen K."/>
            <person name="Hafez N."/>
            <person name="Hagos B."/>
            <person name="Hall J."/>
            <person name="Henson C."/>
            <person name="Hollinger A."/>
            <person name="Honan T."/>
            <person name="Huard M.D."/>
            <person name="Hughes L."/>
            <person name="Hurhula B."/>
            <person name="Husby M.E."/>
            <person name="Kamat A."/>
            <person name="Kanga B."/>
            <person name="Kashin S."/>
            <person name="Khazanovich D."/>
            <person name="Kisner P."/>
            <person name="Lance K."/>
            <person name="Lara M."/>
            <person name="Lee W."/>
            <person name="Lennon N."/>
            <person name="Letendre F."/>
            <person name="LeVine R."/>
            <person name="Lipovsky A."/>
            <person name="Liu X."/>
            <person name="Liu J."/>
            <person name="Liu S."/>
            <person name="Lokyitsang T."/>
            <person name="Lokyitsang Y."/>
            <person name="Lubonja R."/>
            <person name="Lui A."/>
            <person name="MacDonald P."/>
            <person name="Magnisalis V."/>
            <person name="Maru K."/>
            <person name="Matthews C."/>
            <person name="McCusker W."/>
            <person name="McDonough S."/>
            <person name="Mehta T."/>
            <person name="Meldrim J."/>
            <person name="Meneus L."/>
            <person name="Mihai O."/>
            <person name="Mihalev A."/>
            <person name="Mihova T."/>
            <person name="Mittelman R."/>
            <person name="Mlenga V."/>
            <person name="Montmayeur A."/>
            <person name="Mulrain L."/>
            <person name="Navidi A."/>
            <person name="Naylor J."/>
            <person name="Negash T."/>
            <person name="Nguyen T."/>
            <person name="Nguyen N."/>
            <person name="Nicol R."/>
            <person name="Norbu C."/>
            <person name="Norbu N."/>
            <person name="Novod N."/>
            <person name="O'Neill B."/>
            <person name="Osman S."/>
            <person name="Markiewicz E."/>
            <person name="Oyono O.L."/>
            <person name="Patti C."/>
            <person name="Phunkhang P."/>
            <person name="Pierre F."/>
            <person name="Priest M."/>
            <person name="Raghuraman S."/>
            <person name="Rege F."/>
            <person name="Reyes R."/>
            <person name="Rise C."/>
            <person name="Rogov P."/>
            <person name="Ross K."/>
            <person name="Ryan E."/>
            <person name="Settipalli S."/>
            <person name="Shea T."/>
            <person name="Sherpa N."/>
            <person name="Shi L."/>
            <person name="Shih D."/>
            <person name="Sparrow T."/>
            <person name="Spaulding J."/>
            <person name="Stalker J."/>
            <person name="Stange-Thomann N."/>
            <person name="Stavropoulos S."/>
            <person name="Stone C."/>
            <person name="Strader C."/>
            <person name="Tesfaye S."/>
            <person name="Thomson T."/>
            <person name="Thoulutsang Y."/>
            <person name="Thoulutsang D."/>
            <person name="Topham K."/>
            <person name="Topping I."/>
            <person name="Tsamla T."/>
            <person name="Vassiliev H."/>
            <person name="Vo A."/>
            <person name="Wangchuk T."/>
            <person name="Wangdi T."/>
            <person name="Weiand M."/>
            <person name="Wilkinson J."/>
            <person name="Wilson A."/>
            <person name="Yadav S."/>
            <person name="Young G."/>
            <person name="Yu Q."/>
            <person name="Zembek L."/>
            <person name="Zhong D."/>
            <person name="Zimmer A."/>
            <person name="Zwirko Z."/>
            <person name="Jaffe D.B."/>
            <person name="Alvarez P."/>
            <person name="Brockman W."/>
            <person name="Butler J."/>
            <person name="Chin C."/>
            <person name="Gnerre S."/>
            <person name="MacCallum I."/>
            <person name="Graves J.A."/>
            <person name="Ponting C.P."/>
            <person name="Breen M."/>
            <person name="Samollow P.B."/>
            <person name="Lander E.S."/>
            <person name="Lindblad-Toh K."/>
        </authorList>
    </citation>
    <scope>NUCLEOTIDE SEQUENCE [LARGE SCALE GENOMIC DNA]</scope>
</reference>
<protein>
    <submittedName>
        <fullName evidence="2">Uncharacterized protein</fullName>
    </submittedName>
</protein>
<evidence type="ECO:0000256" key="1">
    <source>
        <dbReference type="SAM" id="MobiDB-lite"/>
    </source>
</evidence>
<dbReference type="InterPro" id="IPR009072">
    <property type="entry name" value="Histone-fold"/>
</dbReference>
<feature type="region of interest" description="Disordered" evidence="1">
    <location>
        <begin position="47"/>
        <end position="120"/>
    </location>
</feature>
<reference evidence="2" key="3">
    <citation type="submission" date="2025-09" db="UniProtKB">
        <authorList>
            <consortium name="Ensembl"/>
        </authorList>
    </citation>
    <scope>IDENTIFICATION</scope>
</reference>
<organism evidence="2 3">
    <name type="scientific">Monodelphis domestica</name>
    <name type="common">Gray short-tailed opossum</name>
    <dbReference type="NCBI Taxonomy" id="13616"/>
    <lineage>
        <taxon>Eukaryota</taxon>
        <taxon>Metazoa</taxon>
        <taxon>Chordata</taxon>
        <taxon>Craniata</taxon>
        <taxon>Vertebrata</taxon>
        <taxon>Euteleostomi</taxon>
        <taxon>Mammalia</taxon>
        <taxon>Metatheria</taxon>
        <taxon>Didelphimorphia</taxon>
        <taxon>Didelphidae</taxon>
        <taxon>Monodelphis</taxon>
    </lineage>
</organism>
<name>A0A5F8H3B8_MONDO</name>
<feature type="compositionally biased region" description="Pro residues" evidence="1">
    <location>
        <begin position="59"/>
        <end position="68"/>
    </location>
</feature>
<dbReference type="Bgee" id="ENSMODG00000041053">
    <property type="expression patterns" value="Expressed in lung and 20 other cell types or tissues"/>
</dbReference>
<proteinExistence type="predicted"/>
<keyword evidence="3" id="KW-1185">Reference proteome</keyword>
<accession>A0A5F8H3B8</accession>
<evidence type="ECO:0000313" key="3">
    <source>
        <dbReference type="Proteomes" id="UP000002280"/>
    </source>
</evidence>
<dbReference type="Ensembl" id="ENSMODT00000052226.1">
    <property type="protein sequence ID" value="ENSMODP00000054328.1"/>
    <property type="gene ID" value="ENSMODG00000041053.1"/>
</dbReference>
<dbReference type="InParanoid" id="A0A5F8H3B8"/>
<sequence>MDAPPWGLVFQSLKAAVHYTVGSLCQEAADAKGVKFSKPTIAAISEEQLPGERRCLPSSPCPPTPSPGIPRRLPSSAGLLQGDGSCPPDPHSPGLDMGAPRRHRCPASKHWTLRAPGASP</sequence>
<dbReference type="Proteomes" id="UP000002280">
    <property type="component" value="Chromosome 4"/>
</dbReference>